<dbReference type="InterPro" id="IPR043131">
    <property type="entry name" value="BCAT-like_N"/>
</dbReference>
<keyword evidence="2" id="KW-0032">Aminotransferase</keyword>
<dbReference type="Proteomes" id="UP000298058">
    <property type="component" value="Unassembled WGS sequence"/>
</dbReference>
<dbReference type="InterPro" id="IPR005801">
    <property type="entry name" value="ADC_synthase"/>
</dbReference>
<organism evidence="2 3">
    <name type="scientific">Leptospira idonii</name>
    <dbReference type="NCBI Taxonomy" id="1193500"/>
    <lineage>
        <taxon>Bacteria</taxon>
        <taxon>Pseudomonadati</taxon>
        <taxon>Spirochaetota</taxon>
        <taxon>Spirochaetia</taxon>
        <taxon>Leptospirales</taxon>
        <taxon>Leptospiraceae</taxon>
        <taxon>Leptospira</taxon>
    </lineage>
</organism>
<dbReference type="Gene3D" id="3.60.120.10">
    <property type="entry name" value="Anthranilate synthase"/>
    <property type="match status" value="1"/>
</dbReference>
<gene>
    <name evidence="2" type="ORF">EHS15_16705</name>
</gene>
<sequence>MFRHSNEQTCYFRLPQLSDRCAATDGVLTTKEILSWNAFYEEYSLTKGVLFEDNVSAPGITTADWYHTLQEEFTVFSENSQPETTLQKLKQTLDDLEARAKSGSFIICAMNYEAGFLFEPKLHQVAKQFTNEIRLLQAFVFQSKKKIRYQTPNLNELGVSEIESILPENAKQIYTDQVKRGQSFLKEGESYELNLSFETKVKAKGNPFFIYQKLKRKQKTKYSAYLPLNRSVILSLSPELFWNLEDKNITTEPMKGTSLRGISYQEDLIARKDLETSEKERAENVMITDLFRNDLGKISEIGSVEVPSLFQTVPLDSVWQMVSVVKSKLNGNISFSNLVSQLFPSGSITGAPKIRSQELIREIENRERGIYTGSIFNLEFEKGKMHSTANVAIRTLELKGEEGTLEGNYSVGSGITVLSDPEKEYNECLSKLHFLSSEDKPDFEILETLRFFDGRYRLKSLHLKRMKESAFRFGYPFSEQKANEALESISQVASGLLRIRLLLNRKGDFRAESFAFTRTGKSRTVTLSWSKNKLNPNDLFLYHKTTVRNFYQEELEKAQEEGCEDSILIQENGDVSETCIRNLFYQKEGIWFTPDLHSGGLPGTFREYLIQKSWVKERKTAPKDILEADLVLVGNSLRGLERVSLRESIS</sequence>
<dbReference type="InterPro" id="IPR036038">
    <property type="entry name" value="Aminotransferase-like"/>
</dbReference>
<dbReference type="SUPFAM" id="SSF56752">
    <property type="entry name" value="D-aminoacid aminotransferase-like PLP-dependent enzymes"/>
    <property type="match status" value="1"/>
</dbReference>
<dbReference type="GO" id="GO:0000162">
    <property type="term" value="P:L-tryptophan biosynthetic process"/>
    <property type="evidence" value="ECO:0007669"/>
    <property type="project" value="TreeGrafter"/>
</dbReference>
<keyword evidence="2" id="KW-0808">Transferase</keyword>
<dbReference type="SUPFAM" id="SSF56322">
    <property type="entry name" value="ADC synthase"/>
    <property type="match status" value="1"/>
</dbReference>
<dbReference type="Gene3D" id="3.30.470.10">
    <property type="match status" value="1"/>
</dbReference>
<dbReference type="OrthoDB" id="9803598at2"/>
<dbReference type="InterPro" id="IPR015890">
    <property type="entry name" value="Chorismate_C"/>
</dbReference>
<name>A0A4R9LWE4_9LEPT</name>
<dbReference type="PRINTS" id="PR00095">
    <property type="entry name" value="ANTSNTHASEI"/>
</dbReference>
<accession>A0A4R9LWE4</accession>
<dbReference type="InterPro" id="IPR019999">
    <property type="entry name" value="Anth_synth_I-like"/>
</dbReference>
<dbReference type="Pfam" id="PF00425">
    <property type="entry name" value="Chorismate_bind"/>
    <property type="match status" value="1"/>
</dbReference>
<dbReference type="RefSeq" id="WP_135761721.1">
    <property type="nucleotide sequence ID" value="NZ_RQHW01000065.1"/>
</dbReference>
<keyword evidence="3" id="KW-1185">Reference proteome</keyword>
<dbReference type="InterPro" id="IPR001544">
    <property type="entry name" value="Aminotrans_IV"/>
</dbReference>
<reference evidence="2" key="1">
    <citation type="journal article" date="2019" name="PLoS Negl. Trop. Dis.">
        <title>Revisiting the worldwide diversity of Leptospira species in the environment.</title>
        <authorList>
            <person name="Vincent A.T."/>
            <person name="Schiettekatte O."/>
            <person name="Bourhy P."/>
            <person name="Veyrier F.J."/>
            <person name="Picardeau M."/>
        </authorList>
    </citation>
    <scope>NUCLEOTIDE SEQUENCE [LARGE SCALE GENOMIC DNA]</scope>
    <source>
        <strain evidence="2">201300427</strain>
    </source>
</reference>
<comment type="caution">
    <text evidence="2">The sequence shown here is derived from an EMBL/GenBank/DDBJ whole genome shotgun (WGS) entry which is preliminary data.</text>
</comment>
<dbReference type="Pfam" id="PF01063">
    <property type="entry name" value="Aminotran_4"/>
    <property type="match status" value="1"/>
</dbReference>
<dbReference type="AlphaFoldDB" id="A0A4R9LWE4"/>
<dbReference type="InterPro" id="IPR043132">
    <property type="entry name" value="BCAT-like_C"/>
</dbReference>
<dbReference type="PANTHER" id="PTHR11236:SF50">
    <property type="entry name" value="AMINODEOXYCHORISMATE SYNTHASE COMPONENT 1"/>
    <property type="match status" value="1"/>
</dbReference>
<dbReference type="Gene3D" id="3.20.10.10">
    <property type="entry name" value="D-amino Acid Aminotransferase, subunit A, domain 2"/>
    <property type="match status" value="1"/>
</dbReference>
<dbReference type="EMBL" id="RQHW01000065">
    <property type="protein sequence ID" value="TGN17664.1"/>
    <property type="molecule type" value="Genomic_DNA"/>
</dbReference>
<evidence type="ECO:0000313" key="2">
    <source>
        <dbReference type="EMBL" id="TGN17664.1"/>
    </source>
</evidence>
<protein>
    <submittedName>
        <fullName evidence="2">Bifunctional aminodeoxychorismate synthase component I/aminotransferase</fullName>
    </submittedName>
</protein>
<evidence type="ECO:0000313" key="3">
    <source>
        <dbReference type="Proteomes" id="UP000298058"/>
    </source>
</evidence>
<proteinExistence type="predicted"/>
<evidence type="ECO:0000259" key="1">
    <source>
        <dbReference type="Pfam" id="PF00425"/>
    </source>
</evidence>
<dbReference type="GO" id="GO:0046820">
    <property type="term" value="F:4-amino-4-deoxychorismate synthase activity"/>
    <property type="evidence" value="ECO:0007669"/>
    <property type="project" value="TreeGrafter"/>
</dbReference>
<feature type="domain" description="Chorismate-utilising enzyme C-terminal" evidence="1">
    <location>
        <begin position="171"/>
        <end position="431"/>
    </location>
</feature>
<dbReference type="PANTHER" id="PTHR11236">
    <property type="entry name" value="AMINOBENZOATE/ANTHRANILATE SYNTHASE"/>
    <property type="match status" value="1"/>
</dbReference>